<dbReference type="PANTHER" id="PTHR43143">
    <property type="entry name" value="METALLOPHOSPHOESTERASE, CALCINEURIN SUPERFAMILY"/>
    <property type="match status" value="1"/>
</dbReference>
<proteinExistence type="predicted"/>
<evidence type="ECO:0000259" key="2">
    <source>
        <dbReference type="Pfam" id="PF00149"/>
    </source>
</evidence>
<protein>
    <submittedName>
        <fullName evidence="3">Metallophosphoesterase</fullName>
    </submittedName>
</protein>
<feature type="coiled-coil region" evidence="1">
    <location>
        <begin position="261"/>
        <end position="316"/>
    </location>
</feature>
<organism evidence="3 4">
    <name type="scientific">Gomphosphaeria aponina SAG 52.96 = DSM 107014</name>
    <dbReference type="NCBI Taxonomy" id="1521640"/>
    <lineage>
        <taxon>Bacteria</taxon>
        <taxon>Bacillati</taxon>
        <taxon>Cyanobacteriota</taxon>
        <taxon>Cyanophyceae</taxon>
        <taxon>Oscillatoriophycideae</taxon>
        <taxon>Chroococcales</taxon>
        <taxon>Gomphosphaeriaceae</taxon>
        <taxon>Gomphosphaeria</taxon>
    </lineage>
</organism>
<evidence type="ECO:0000313" key="3">
    <source>
        <dbReference type="EMBL" id="MBR8827182.1"/>
    </source>
</evidence>
<reference evidence="3" key="1">
    <citation type="submission" date="2021-02" db="EMBL/GenBank/DDBJ databases">
        <title>Metagenome analyses of Stigonema ocellatum DSM 106950, Chlorogloea purpurea SAG 13.99 and Gomphosphaeria aponina DSM 107014.</title>
        <authorList>
            <person name="Marter P."/>
            <person name="Huang S."/>
        </authorList>
    </citation>
    <scope>NUCLEOTIDE SEQUENCE</scope>
    <source>
        <strain evidence="3">JP213</strain>
    </source>
</reference>
<dbReference type="InterPro" id="IPR004843">
    <property type="entry name" value="Calcineurin-like_PHP"/>
</dbReference>
<sequence>MSFVCDPAIAVKIRRMKERVQWQHPLIVQQGIDQTRLVLSDDQPDNPNFSFLVLGDSGAGPHKNHHPQRQIAEMMLEHISTCHFLLHTGDVVYQVGSREFYQENFIKPYQELIEGGETTPYDQMVFKFPFLPVLGNHDYYDLPLLSRLLIQLTKPLGHFLGFQQILTLGTQGSDVGDVYSRAFLDYLKLKQGKDLHHHLESYYTAQTDTGKSLLYQPGKFTRLPNRYYTFSYGGIDFFALDSNTFNTPSPLPATQEGEAFRRSLEKRRLELEREEIQLRDRFSKLRDDLPDEAEQLDDIEGKLEQIEEIKLDINKQLQARGKTVIDSEQLEWLRDRLIESWHNDKVRGRIIYFHHPPYVTEATKWNQAQTLAVRQNIRWVLDQVSQALGSLPQGLPLVNLVFNGHAHCLEYLRTGNTGYADSHLNWIVCGGSGFSLRRQRLEGAELIDEQGNIAAVSQLFVGLNGHTTKKRRPYSFLRVDVQAGCPPKFIIHPFVAERFRHQWQEYQLEPFMISH</sequence>
<accession>A0A941GNX8</accession>
<dbReference type="Proteomes" id="UP000767446">
    <property type="component" value="Unassembled WGS sequence"/>
</dbReference>
<gene>
    <name evidence="3" type="ORF">DSM107014_04625</name>
</gene>
<comment type="caution">
    <text evidence="3">The sequence shown here is derived from an EMBL/GenBank/DDBJ whole genome shotgun (WGS) entry which is preliminary data.</text>
</comment>
<keyword evidence="1" id="KW-0175">Coiled coil</keyword>
<dbReference type="GO" id="GO:0016787">
    <property type="term" value="F:hydrolase activity"/>
    <property type="evidence" value="ECO:0007669"/>
    <property type="project" value="InterPro"/>
</dbReference>
<dbReference type="InterPro" id="IPR029052">
    <property type="entry name" value="Metallo-depent_PP-like"/>
</dbReference>
<dbReference type="PANTHER" id="PTHR43143:SF1">
    <property type="entry name" value="SERINE_THREONINE-PROTEIN PHOSPHATASE CPPED1"/>
    <property type="match status" value="1"/>
</dbReference>
<feature type="domain" description="Calcineurin-like phosphoesterase" evidence="2">
    <location>
        <begin position="50"/>
        <end position="170"/>
    </location>
</feature>
<dbReference type="Gene3D" id="3.60.21.10">
    <property type="match status" value="2"/>
</dbReference>
<name>A0A941GNX8_9CHRO</name>
<dbReference type="Pfam" id="PF00149">
    <property type="entry name" value="Metallophos"/>
    <property type="match status" value="1"/>
</dbReference>
<evidence type="ECO:0000313" key="4">
    <source>
        <dbReference type="Proteomes" id="UP000767446"/>
    </source>
</evidence>
<dbReference type="EMBL" id="JADQBC010000022">
    <property type="protein sequence ID" value="MBR8827182.1"/>
    <property type="molecule type" value="Genomic_DNA"/>
</dbReference>
<dbReference type="AlphaFoldDB" id="A0A941GNX8"/>
<evidence type="ECO:0000256" key="1">
    <source>
        <dbReference type="SAM" id="Coils"/>
    </source>
</evidence>
<dbReference type="InterPro" id="IPR051918">
    <property type="entry name" value="STPP_CPPED1"/>
</dbReference>
<dbReference type="SUPFAM" id="SSF56300">
    <property type="entry name" value="Metallo-dependent phosphatases"/>
    <property type="match status" value="1"/>
</dbReference>